<evidence type="ECO:0000256" key="3">
    <source>
        <dbReference type="ARBA" id="ARBA00022960"/>
    </source>
</evidence>
<keyword evidence="5 7" id="KW-0413">Isomerase</keyword>
<keyword evidence="3" id="KW-0133">Cell shape</keyword>
<dbReference type="InterPro" id="IPR033134">
    <property type="entry name" value="Asp/Glu_racemase_AS_2"/>
</dbReference>
<comment type="caution">
    <text evidence="7">The sequence shown here is derived from an EMBL/GenBank/DDBJ whole genome shotgun (WGS) entry which is preliminary data.</text>
</comment>
<dbReference type="InterPro" id="IPR001920">
    <property type="entry name" value="Asp/Glu_race"/>
</dbReference>
<proteinExistence type="inferred from homology"/>
<keyword evidence="6" id="KW-0961">Cell wall biogenesis/degradation</keyword>
<dbReference type="AlphaFoldDB" id="K1SFE5"/>
<dbReference type="HAMAP" id="MF_00258">
    <property type="entry name" value="Glu_racemase"/>
    <property type="match status" value="1"/>
</dbReference>
<comment type="catalytic activity">
    <reaction evidence="1">
        <text>L-glutamate = D-glutamate</text>
        <dbReference type="Rhea" id="RHEA:12813"/>
        <dbReference type="ChEBI" id="CHEBI:29985"/>
        <dbReference type="ChEBI" id="CHEBI:29986"/>
        <dbReference type="EC" id="5.1.1.3"/>
    </reaction>
</comment>
<dbReference type="GO" id="GO:0071555">
    <property type="term" value="P:cell wall organization"/>
    <property type="evidence" value="ECO:0007669"/>
    <property type="project" value="UniProtKB-KW"/>
</dbReference>
<keyword evidence="4" id="KW-0573">Peptidoglycan synthesis</keyword>
<evidence type="ECO:0000256" key="6">
    <source>
        <dbReference type="ARBA" id="ARBA00023316"/>
    </source>
</evidence>
<dbReference type="Gene3D" id="3.40.50.1860">
    <property type="match status" value="2"/>
</dbReference>
<evidence type="ECO:0000256" key="1">
    <source>
        <dbReference type="ARBA" id="ARBA00001602"/>
    </source>
</evidence>
<dbReference type="PANTHER" id="PTHR21198:SF3">
    <property type="entry name" value="GLUTAMATE RACEMASE"/>
    <property type="match status" value="1"/>
</dbReference>
<name>K1SFE5_9ZZZZ</name>
<sequence length="245" mass="27813">MIGVFDSGIGGVTVLKELLKILPHEKFIYYSDSLNNPYGDKSFDELKKIVFKVVDTLIDNNCKIIVIACNTASTLSTCLREKYSIPIVAIEPAYKMIYDNDFSEKTLVMATKATINSDKFQQLYHKYDNHNTTLLSCSGLADLVEEGNQKKIDNYLKNTLMPYRGVKCVVLGCTHYPLIKENIRKVLGDVKFYDGSVGVSKQTRKILLEKDLINEDGDTYVQFIDSSNDLKKKKRFFSLLGDLKF</sequence>
<dbReference type="Pfam" id="PF01177">
    <property type="entry name" value="Asp_Glu_race"/>
    <property type="match status" value="1"/>
</dbReference>
<evidence type="ECO:0000256" key="5">
    <source>
        <dbReference type="ARBA" id="ARBA00023235"/>
    </source>
</evidence>
<dbReference type="EMBL" id="AJWZ01011204">
    <property type="protein sequence ID" value="EKC46131.1"/>
    <property type="molecule type" value="Genomic_DNA"/>
</dbReference>
<evidence type="ECO:0000313" key="7">
    <source>
        <dbReference type="EMBL" id="EKC46131.1"/>
    </source>
</evidence>
<dbReference type="PROSITE" id="PS00924">
    <property type="entry name" value="ASP_GLU_RACEMASE_2"/>
    <property type="match status" value="1"/>
</dbReference>
<evidence type="ECO:0000256" key="2">
    <source>
        <dbReference type="ARBA" id="ARBA00013090"/>
    </source>
</evidence>
<dbReference type="GO" id="GO:0008881">
    <property type="term" value="F:glutamate racemase activity"/>
    <property type="evidence" value="ECO:0007669"/>
    <property type="project" value="UniProtKB-EC"/>
</dbReference>
<dbReference type="GO" id="GO:0009252">
    <property type="term" value="P:peptidoglycan biosynthetic process"/>
    <property type="evidence" value="ECO:0007669"/>
    <property type="project" value="UniProtKB-KW"/>
</dbReference>
<dbReference type="SUPFAM" id="SSF53681">
    <property type="entry name" value="Aspartate/glutamate racemase"/>
    <property type="match status" value="2"/>
</dbReference>
<dbReference type="EC" id="5.1.1.3" evidence="2"/>
<gene>
    <name evidence="7" type="ORF">OBE_16441</name>
</gene>
<dbReference type="PROSITE" id="PS00923">
    <property type="entry name" value="ASP_GLU_RACEMASE_1"/>
    <property type="match status" value="1"/>
</dbReference>
<dbReference type="InterPro" id="IPR004391">
    <property type="entry name" value="Glu_race"/>
</dbReference>
<protein>
    <recommendedName>
        <fullName evidence="2">glutamate racemase</fullName>
        <ecNumber evidence="2">5.1.1.3</ecNumber>
    </recommendedName>
</protein>
<dbReference type="GO" id="GO:0008360">
    <property type="term" value="P:regulation of cell shape"/>
    <property type="evidence" value="ECO:0007669"/>
    <property type="project" value="UniProtKB-KW"/>
</dbReference>
<reference evidence="7" key="1">
    <citation type="journal article" date="2013" name="Environ. Microbiol.">
        <title>Microbiota from the distal guts of lean and obese adolescents exhibit partial functional redundancy besides clear differences in community structure.</title>
        <authorList>
            <person name="Ferrer M."/>
            <person name="Ruiz A."/>
            <person name="Lanza F."/>
            <person name="Haange S.B."/>
            <person name="Oberbach A."/>
            <person name="Till H."/>
            <person name="Bargiela R."/>
            <person name="Campoy C."/>
            <person name="Segura M.T."/>
            <person name="Richter M."/>
            <person name="von Bergen M."/>
            <person name="Seifert J."/>
            <person name="Suarez A."/>
        </authorList>
    </citation>
    <scope>NUCLEOTIDE SEQUENCE</scope>
</reference>
<dbReference type="PANTHER" id="PTHR21198">
    <property type="entry name" value="GLUTAMATE RACEMASE"/>
    <property type="match status" value="1"/>
</dbReference>
<evidence type="ECO:0000256" key="4">
    <source>
        <dbReference type="ARBA" id="ARBA00022984"/>
    </source>
</evidence>
<organism evidence="7">
    <name type="scientific">human gut metagenome</name>
    <dbReference type="NCBI Taxonomy" id="408170"/>
    <lineage>
        <taxon>unclassified sequences</taxon>
        <taxon>metagenomes</taxon>
        <taxon>organismal metagenomes</taxon>
    </lineage>
</organism>
<dbReference type="InterPro" id="IPR018187">
    <property type="entry name" value="Asp/Glu_racemase_AS_1"/>
</dbReference>
<dbReference type="NCBIfam" id="TIGR00067">
    <property type="entry name" value="glut_race"/>
    <property type="match status" value="1"/>
</dbReference>
<accession>K1SFE5</accession>
<dbReference type="InterPro" id="IPR015942">
    <property type="entry name" value="Asp/Glu/hydantoin_racemase"/>
</dbReference>